<dbReference type="InterPro" id="IPR029063">
    <property type="entry name" value="SAM-dependent_MTases_sf"/>
</dbReference>
<keyword evidence="3" id="KW-0614">Plasmid</keyword>
<evidence type="ECO:0000259" key="2">
    <source>
        <dbReference type="Pfam" id="PF02384"/>
    </source>
</evidence>
<geneLocation type="plasmid" evidence="3 4">
    <name>unnamed1</name>
</geneLocation>
<evidence type="ECO:0000313" key="3">
    <source>
        <dbReference type="EMBL" id="AVX40689.1"/>
    </source>
</evidence>
<accession>A0ABM6V0J9</accession>
<dbReference type="Gene3D" id="3.40.50.150">
    <property type="entry name" value="Vaccinia Virus protein VP39"/>
    <property type="match status" value="1"/>
</dbReference>
<reference evidence="4" key="1">
    <citation type="journal article" date="2018" name="Genome Announc.">
        <title>First complete genome sequence of Yersinia massiliensis.</title>
        <authorList>
            <person name="Thomas M.C."/>
            <person name="Arling V."/>
            <person name="Goji N."/>
            <person name="Janzen T.W."/>
            <person name="Duceppe M.-O."/>
            <person name="Mathews A."/>
            <person name="Carrillo C."/>
            <person name="Amoako K."/>
        </authorList>
    </citation>
    <scope>NUCLEOTIDE SEQUENCE [LARGE SCALE GENOMIC DNA]</scope>
    <source>
        <strain evidence="4">GTA</strain>
        <plasmid evidence="4">unnamed1</plasmid>
    </source>
</reference>
<dbReference type="SUPFAM" id="SSF53335">
    <property type="entry name" value="S-adenosyl-L-methionine-dependent methyltransferases"/>
    <property type="match status" value="1"/>
</dbReference>
<dbReference type="InterPro" id="IPR003356">
    <property type="entry name" value="DNA_methylase_A-5"/>
</dbReference>
<dbReference type="EMBL" id="CP028488">
    <property type="protein sequence ID" value="AVX40689.1"/>
    <property type="molecule type" value="Genomic_DNA"/>
</dbReference>
<dbReference type="Proteomes" id="UP000240908">
    <property type="component" value="Plasmid unnamed1"/>
</dbReference>
<keyword evidence="4" id="KW-1185">Reference proteome</keyword>
<comment type="similarity">
    <text evidence="1">Belongs to the N(4)/N(6)-methyltransferase family.</text>
</comment>
<evidence type="ECO:0000256" key="1">
    <source>
        <dbReference type="ARBA" id="ARBA00006594"/>
    </source>
</evidence>
<organism evidence="3 4">
    <name type="scientific">Yersinia massiliensis</name>
    <dbReference type="NCBI Taxonomy" id="419257"/>
    <lineage>
        <taxon>Bacteria</taxon>
        <taxon>Pseudomonadati</taxon>
        <taxon>Pseudomonadota</taxon>
        <taxon>Gammaproteobacteria</taxon>
        <taxon>Enterobacterales</taxon>
        <taxon>Yersiniaceae</taxon>
        <taxon>Yersinia</taxon>
    </lineage>
</organism>
<name>A0ABM6V0J9_9GAMM</name>
<feature type="domain" description="DNA methylase adenine-specific" evidence="2">
    <location>
        <begin position="132"/>
        <end position="233"/>
    </location>
</feature>
<evidence type="ECO:0000313" key="4">
    <source>
        <dbReference type="Proteomes" id="UP000240908"/>
    </source>
</evidence>
<sequence>MKIHNAEILGNSLNLGHLFSRSPLQNLFDPSNRRPGVSAAQYRKEFVSIFKHLAPHHHRFDVFRDFVHAAAIAIQNAFLKSDELEQEYFVIERRLGKENMSQLSQLLGCVIGALDAEPSDFLGSLYMELELSASSLGQLFTPYSLSEMMAALTMSDAVQNLNKHPFITYNEPACGAGGMAIAAAMYMRENGYNPQEQIFMVCTDIDGMVADMCYIQLSLLCIPAQVITGNTLTLTLTLTVNRTFHTPFWYLGGWEEKLKHAEAVERMMTIFSRLQAA</sequence>
<gene>
    <name evidence="3" type="ORF">DA391_23760</name>
</gene>
<protein>
    <recommendedName>
        <fullName evidence="2">DNA methylase adenine-specific domain-containing protein</fullName>
    </recommendedName>
</protein>
<dbReference type="Pfam" id="PF02384">
    <property type="entry name" value="N6_Mtase"/>
    <property type="match status" value="1"/>
</dbReference>
<proteinExistence type="inferred from homology"/>